<evidence type="ECO:0000259" key="6">
    <source>
        <dbReference type="Pfam" id="PF01974"/>
    </source>
</evidence>
<dbReference type="GO" id="GO:0003676">
    <property type="term" value="F:nucleic acid binding"/>
    <property type="evidence" value="ECO:0007669"/>
    <property type="project" value="InterPro"/>
</dbReference>
<dbReference type="WBParaSite" id="nRc.2.0.1.t47612-RA">
    <property type="protein sequence ID" value="nRc.2.0.1.t47612-RA"/>
    <property type="gene ID" value="nRc.2.0.1.g47612"/>
</dbReference>
<evidence type="ECO:0000256" key="5">
    <source>
        <dbReference type="PIRSR" id="PIRSR017250-50"/>
    </source>
</evidence>
<dbReference type="NCBIfam" id="TIGR00324">
    <property type="entry name" value="endA"/>
    <property type="match status" value="1"/>
</dbReference>
<proteinExistence type="inferred from homology"/>
<feature type="domain" description="TSEN34 N-terminal" evidence="7">
    <location>
        <begin position="13"/>
        <end position="79"/>
    </location>
</feature>
<sequence>MRYSRVGIMELLDIEKIGGDFFIFKVEDARKLRIEYRIIGKFFGCLPLSSFQNEILGLPLRLSFEECYYLYEKGLCNVYERVTDVNGIKSDEKLKVFLQERDEQRQRQSELIHEDVVNERLKKVDLIAAGRLAKDFKKKRLKKLESHGNGNEQKFTANDLRVSTNETVEHLNLVTPETRLAIEKEIKEMPINLIKEDHILIELPLTSFFDDENTFIKIQLDAPNDKRSLLKFAVFKDLHDRGYFLTGGFKFGGDFLAYPGDPFVYHASYIVLIVENKDKILTLDKFAYCRLGSLVKKTFLLCYWNDDCTRVTYESLNWCKQPK</sequence>
<dbReference type="InterPro" id="IPR006677">
    <property type="entry name" value="tRNA_intron_Endonuc_cat-like"/>
</dbReference>
<dbReference type="GO" id="GO:0000213">
    <property type="term" value="F:tRNA-intron lyase activity"/>
    <property type="evidence" value="ECO:0007669"/>
    <property type="project" value="UniProtKB-UniRule"/>
</dbReference>
<dbReference type="Gene3D" id="3.40.1350.10">
    <property type="match status" value="1"/>
</dbReference>
<dbReference type="CDD" id="cd22363">
    <property type="entry name" value="tRNA-intron_lyase_C"/>
    <property type="match status" value="1"/>
</dbReference>
<dbReference type="Proteomes" id="UP000887565">
    <property type="component" value="Unplaced"/>
</dbReference>
<evidence type="ECO:0000256" key="2">
    <source>
        <dbReference type="ARBA" id="ARBA00022694"/>
    </source>
</evidence>
<dbReference type="GO" id="GO:0000379">
    <property type="term" value="P:tRNA-type intron splice site recognition and cleavage"/>
    <property type="evidence" value="ECO:0007669"/>
    <property type="project" value="UniProtKB-UniRule"/>
</dbReference>
<dbReference type="InterPro" id="IPR016690">
    <property type="entry name" value="TSEN34"/>
</dbReference>
<dbReference type="InterPro" id="IPR059049">
    <property type="entry name" value="TSEN34_N"/>
</dbReference>
<evidence type="ECO:0000256" key="3">
    <source>
        <dbReference type="ARBA" id="ARBA00023239"/>
    </source>
</evidence>
<dbReference type="PANTHER" id="PTHR13070">
    <property type="entry name" value="TRNA-SPLICING ENDONUCLEASE SUBUNIT SEN34-RELATED"/>
    <property type="match status" value="1"/>
</dbReference>
<feature type="active site" evidence="5">
    <location>
        <position position="297"/>
    </location>
</feature>
<feature type="active site" evidence="5">
    <location>
        <position position="266"/>
    </location>
</feature>
<protein>
    <recommendedName>
        <fullName evidence="4">tRNA-splicing endonuclease subunit Sen34</fullName>
        <ecNumber evidence="4">4.6.1.16</ecNumber>
    </recommendedName>
</protein>
<evidence type="ECO:0000313" key="8">
    <source>
        <dbReference type="Proteomes" id="UP000887565"/>
    </source>
</evidence>
<dbReference type="InterPro" id="IPR036167">
    <property type="entry name" value="tRNA_intron_Endo_cat-like_sf"/>
</dbReference>
<dbReference type="Pfam" id="PF26577">
    <property type="entry name" value="TSEN34_N"/>
    <property type="match status" value="1"/>
</dbReference>
<comment type="similarity">
    <text evidence="1 4">Belongs to the tRNA-intron endonuclease family.</text>
</comment>
<evidence type="ECO:0000313" key="9">
    <source>
        <dbReference type="WBParaSite" id="nRc.2.0.1.t47612-RA"/>
    </source>
</evidence>
<dbReference type="AlphaFoldDB" id="A0A915L9V6"/>
<dbReference type="GO" id="GO:0000214">
    <property type="term" value="C:tRNA-intron endonuclease complex"/>
    <property type="evidence" value="ECO:0007669"/>
    <property type="project" value="UniProtKB-UniRule"/>
</dbReference>
<dbReference type="InterPro" id="IPR006676">
    <property type="entry name" value="tRNA_splic"/>
</dbReference>
<accession>A0A915L9V6</accession>
<feature type="domain" description="tRNA intron endonuclease catalytic" evidence="6">
    <location>
        <begin position="230"/>
        <end position="313"/>
    </location>
</feature>
<dbReference type="SUPFAM" id="SSF53032">
    <property type="entry name" value="tRNA-intron endonuclease catalytic domain-like"/>
    <property type="match status" value="1"/>
</dbReference>
<dbReference type="Pfam" id="PF01974">
    <property type="entry name" value="tRNA_int_endo"/>
    <property type="match status" value="1"/>
</dbReference>
<comment type="function">
    <text evidence="4">Constitutes one of the two catalytic subunit of the tRNA-splicing endonuclease complex, a complex responsible for identification and cleavage of the splice sites in pre-tRNA. It cleaves pre-tRNA at the 5'- and 3'-splice sites to release the intron. The products are an intron and two tRNA half-molecules bearing 2',3'-cyclic phosphate and 5'-OH termini. There are no conserved sequences at the splice sites, but the intron is invariably located at the same site in the gene, placing the splice sites an invariant distance from the constant structural features of the tRNA body.</text>
</comment>
<dbReference type="PANTHER" id="PTHR13070:SF0">
    <property type="entry name" value="TRNA-SPLICING ENDONUCLEASE SUBUNIT SEN34"/>
    <property type="match status" value="1"/>
</dbReference>
<dbReference type="PIRSF" id="PIRSF017250">
    <property type="entry name" value="tRNA_splic_SEN34"/>
    <property type="match status" value="1"/>
</dbReference>
<keyword evidence="3 4" id="KW-0456">Lyase</keyword>
<keyword evidence="8" id="KW-1185">Reference proteome</keyword>
<reference evidence="9" key="1">
    <citation type="submission" date="2022-11" db="UniProtKB">
        <authorList>
            <consortium name="WormBaseParasite"/>
        </authorList>
    </citation>
    <scope>IDENTIFICATION</scope>
</reference>
<feature type="active site" evidence="5">
    <location>
        <position position="258"/>
    </location>
</feature>
<evidence type="ECO:0000256" key="4">
    <source>
        <dbReference type="PIRNR" id="PIRNR017250"/>
    </source>
</evidence>
<evidence type="ECO:0000256" key="1">
    <source>
        <dbReference type="ARBA" id="ARBA00008078"/>
    </source>
</evidence>
<evidence type="ECO:0000259" key="7">
    <source>
        <dbReference type="Pfam" id="PF26577"/>
    </source>
</evidence>
<dbReference type="OMA" id="RECRIIA"/>
<organism evidence="8 9">
    <name type="scientific">Romanomermis culicivorax</name>
    <name type="common">Nematode worm</name>
    <dbReference type="NCBI Taxonomy" id="13658"/>
    <lineage>
        <taxon>Eukaryota</taxon>
        <taxon>Metazoa</taxon>
        <taxon>Ecdysozoa</taxon>
        <taxon>Nematoda</taxon>
        <taxon>Enoplea</taxon>
        <taxon>Dorylaimia</taxon>
        <taxon>Mermithida</taxon>
        <taxon>Mermithoidea</taxon>
        <taxon>Mermithidae</taxon>
        <taxon>Romanomermis</taxon>
    </lineage>
</organism>
<dbReference type="EC" id="4.6.1.16" evidence="4"/>
<keyword evidence="2 4" id="KW-0819">tRNA processing</keyword>
<dbReference type="InterPro" id="IPR011856">
    <property type="entry name" value="tRNA_endonuc-like_dom_sf"/>
</dbReference>
<name>A0A915L9V6_ROMCU</name>